<dbReference type="STRING" id="49451.A0A314L4Z7"/>
<reference evidence="1" key="1">
    <citation type="submission" date="2016-11" db="EMBL/GenBank/DDBJ databases">
        <title>The genome of Nicotiana attenuata.</title>
        <authorList>
            <person name="Xu S."/>
            <person name="Brockmoeller T."/>
            <person name="Gaquerel E."/>
            <person name="Navarro A."/>
            <person name="Kuhl H."/>
            <person name="Gase K."/>
            <person name="Ling Z."/>
            <person name="Zhou W."/>
            <person name="Kreitzer C."/>
            <person name="Stanke M."/>
            <person name="Tang H."/>
            <person name="Lyons E."/>
            <person name="Pandey P."/>
            <person name="Pandey S.P."/>
            <person name="Timmermann B."/>
            <person name="Baldwin I.T."/>
        </authorList>
    </citation>
    <scope>NUCLEOTIDE SEQUENCE [LARGE SCALE GENOMIC DNA]</scope>
    <source>
        <strain evidence="1">UT</strain>
    </source>
</reference>
<organism evidence="1 2">
    <name type="scientific">Nicotiana attenuata</name>
    <name type="common">Coyote tobacco</name>
    <dbReference type="NCBI Taxonomy" id="49451"/>
    <lineage>
        <taxon>Eukaryota</taxon>
        <taxon>Viridiplantae</taxon>
        <taxon>Streptophyta</taxon>
        <taxon>Embryophyta</taxon>
        <taxon>Tracheophyta</taxon>
        <taxon>Spermatophyta</taxon>
        <taxon>Magnoliopsida</taxon>
        <taxon>eudicotyledons</taxon>
        <taxon>Gunneridae</taxon>
        <taxon>Pentapetalae</taxon>
        <taxon>asterids</taxon>
        <taxon>lamiids</taxon>
        <taxon>Solanales</taxon>
        <taxon>Solanaceae</taxon>
        <taxon>Nicotianoideae</taxon>
        <taxon>Nicotianeae</taxon>
        <taxon>Nicotiana</taxon>
    </lineage>
</organism>
<dbReference type="Gramene" id="OIT36064">
    <property type="protein sequence ID" value="OIT36064"/>
    <property type="gene ID" value="A4A49_51959"/>
</dbReference>
<dbReference type="PANTHER" id="PTHR32161">
    <property type="entry name" value="DPP6 N-TERMINAL DOMAIN-LIKE PROTEIN"/>
    <property type="match status" value="1"/>
</dbReference>
<evidence type="ECO:0000313" key="2">
    <source>
        <dbReference type="Proteomes" id="UP000187609"/>
    </source>
</evidence>
<evidence type="ECO:0000313" key="1">
    <source>
        <dbReference type="EMBL" id="OIT36064.1"/>
    </source>
</evidence>
<sequence>MPNTNTFHLPTLRRLSQVLQLQLIFLFNNRYHFPAVEHMNNIMDSESLHGSIIFSTVGRTNYGFDIFSLKSPFSFLDSPLHSTQYPTEHGLTDGSSVNFNSQFVDENETLIFVSERSGLFFLY</sequence>
<dbReference type="PANTHER" id="PTHR32161:SF9">
    <property type="entry name" value="TOLB PROTEIN-LIKE PROTEIN"/>
    <property type="match status" value="1"/>
</dbReference>
<dbReference type="Proteomes" id="UP000187609">
    <property type="component" value="Unassembled WGS sequence"/>
</dbReference>
<dbReference type="AlphaFoldDB" id="A0A314L4Z7"/>
<keyword evidence="2" id="KW-1185">Reference proteome</keyword>
<comment type="caution">
    <text evidence="1">The sequence shown here is derived from an EMBL/GenBank/DDBJ whole genome shotgun (WGS) entry which is preliminary data.</text>
</comment>
<proteinExistence type="predicted"/>
<dbReference type="EMBL" id="MJEQ01000478">
    <property type="protein sequence ID" value="OIT36064.1"/>
    <property type="molecule type" value="Genomic_DNA"/>
</dbReference>
<name>A0A314L4Z7_NICAT</name>
<protein>
    <submittedName>
        <fullName evidence="1">Uncharacterized protein</fullName>
    </submittedName>
</protein>
<accession>A0A314L4Z7</accession>
<gene>
    <name evidence="1" type="ORF">A4A49_51959</name>
</gene>